<dbReference type="InterPro" id="IPR029044">
    <property type="entry name" value="Nucleotide-diphossugar_trans"/>
</dbReference>
<comment type="subcellular location">
    <subcellularLocation>
        <location evidence="1">Membrane</location>
        <topology evidence="1">Single-pass type II membrane protein</topology>
    </subcellularLocation>
</comment>
<keyword evidence="7" id="KW-0812">Transmembrane</keyword>
<dbReference type="HOGENOM" id="CLU_024327_2_0_1"/>
<evidence type="ECO:0000256" key="3">
    <source>
        <dbReference type="ARBA" id="ARBA00022676"/>
    </source>
</evidence>
<dbReference type="PIRSF" id="PIRSF018153">
    <property type="entry name" value="Glyco_trans_15"/>
    <property type="match status" value="1"/>
</dbReference>
<dbReference type="Proteomes" id="UP000006310">
    <property type="component" value="Chromosome 8"/>
</dbReference>
<dbReference type="Gene3D" id="3.90.550.10">
    <property type="entry name" value="Spore Coat Polysaccharide Biosynthesis Protein SpsA, Chain A"/>
    <property type="match status" value="1"/>
</dbReference>
<reference evidence="9" key="2">
    <citation type="submission" date="2012-08" db="EMBL/GenBank/DDBJ databases">
        <title>Genome sequence of Kazachstania naganishii.</title>
        <authorList>
            <person name="Gordon J.L."/>
            <person name="Armisen D."/>
            <person name="Proux-Wera E."/>
            <person name="OhEigeartaigh S.S."/>
            <person name="Byrne K.P."/>
            <person name="Wolfe K.H."/>
        </authorList>
    </citation>
    <scope>NUCLEOTIDE SEQUENCE [LARGE SCALE GENOMIC DNA]</scope>
    <source>
        <strain evidence="9">ATCC MYA-139 / BCRC 22969 / CBS 8797 / CCRC 22969 / KCTC 17520 / NBRC 10181 / NCYC 3082</strain>
    </source>
</reference>
<evidence type="ECO:0008006" key="10">
    <source>
        <dbReference type="Google" id="ProtNLM"/>
    </source>
</evidence>
<comment type="similarity">
    <text evidence="2">Belongs to the glycosyltransferase 15 family.</text>
</comment>
<dbReference type="InterPro" id="IPR002685">
    <property type="entry name" value="Glyco_trans_15"/>
</dbReference>
<accession>J7R9R4</accession>
<sequence>MVRLAGTRYIRYVVEEMNPLTACIVGAFFITVPFIIYTSKPSRDLSLLNSYQLTDTKVDSVFSSGCVDTRGYLADPMYKKQNATFVMLTRNSELDDVLSTMASVEEHFNQWFQYPYVFLNDMEFTEQFKNAVKEHTRANVTFDIIESADWEFPSNVPRELLHENIELQGDRGILYGSMESYHKMCRFYSGKFYHNKYVKQYEWYWRLEPSVQFFCDLSYDPFFEMKKHGKKYGFTIMIPELYWTIPNLFRTTLSYLREYNLTVGSLWKVFTSDNSVVSIDDKGDAYMDKLINYEHDTMARVSEKIAIQYFLEEGFTQDNDAGMQSLIDRARSPVPIVTDKFDNMEYNMCHFWSNFEIARVDVFNNPVYQGYFDYLEDHNGFWSERWGDAPVHSLGLSLILDVEDVHYFRDIGYKHSTLQHCPKNALNLYQFPYLEAEKKWARQGSRAYYDVPKPAGTGCRCSCPKEPRRETEDDHPYCLNQWLYYTHLEDPSEPRKPKFNLTELTGVIEKDFLRQHRPNY</sequence>
<feature type="transmembrane region" description="Helical" evidence="7">
    <location>
        <begin position="20"/>
        <end position="37"/>
    </location>
</feature>
<dbReference type="GO" id="GO:0006487">
    <property type="term" value="P:protein N-linked glycosylation"/>
    <property type="evidence" value="ECO:0007669"/>
    <property type="project" value="TreeGrafter"/>
</dbReference>
<organism evidence="8 9">
    <name type="scientific">Huiozyma naganishii (strain ATCC MYA-139 / BCRC 22969 / CBS 8797 / KCTC 17520 / NBRC 10181 / NCYC 3082 / Yp74L-3)</name>
    <name type="common">Yeast</name>
    <name type="synonym">Kazachstania naganishii</name>
    <dbReference type="NCBI Taxonomy" id="1071383"/>
    <lineage>
        <taxon>Eukaryota</taxon>
        <taxon>Fungi</taxon>
        <taxon>Dikarya</taxon>
        <taxon>Ascomycota</taxon>
        <taxon>Saccharomycotina</taxon>
        <taxon>Saccharomycetes</taxon>
        <taxon>Saccharomycetales</taxon>
        <taxon>Saccharomycetaceae</taxon>
        <taxon>Huiozyma</taxon>
    </lineage>
</organism>
<dbReference type="Pfam" id="PF01793">
    <property type="entry name" value="Glyco_transf_15"/>
    <property type="match status" value="1"/>
</dbReference>
<name>J7R9R4_HUIN7</name>
<dbReference type="GeneID" id="34527337"/>
<evidence type="ECO:0000313" key="8">
    <source>
        <dbReference type="EMBL" id="CCK71605.1"/>
    </source>
</evidence>
<dbReference type="GO" id="GO:0016020">
    <property type="term" value="C:membrane"/>
    <property type="evidence" value="ECO:0007669"/>
    <property type="project" value="UniProtKB-SubCell"/>
</dbReference>
<evidence type="ECO:0000256" key="2">
    <source>
        <dbReference type="ARBA" id="ARBA00007677"/>
    </source>
</evidence>
<keyword evidence="5" id="KW-0735">Signal-anchor</keyword>
<dbReference type="GO" id="GO:0000026">
    <property type="term" value="F:alpha-1,2-mannosyltransferase activity"/>
    <property type="evidence" value="ECO:0007669"/>
    <property type="project" value="TreeGrafter"/>
</dbReference>
<keyword evidence="7" id="KW-0472">Membrane</keyword>
<evidence type="ECO:0000256" key="6">
    <source>
        <dbReference type="PIRSR" id="PIRSR018153-1"/>
    </source>
</evidence>
<dbReference type="GO" id="GO:0000032">
    <property type="term" value="P:cell wall mannoprotein biosynthetic process"/>
    <property type="evidence" value="ECO:0007669"/>
    <property type="project" value="TreeGrafter"/>
</dbReference>
<proteinExistence type="inferred from homology"/>
<dbReference type="eggNOG" id="KOG4472">
    <property type="taxonomic scope" value="Eukaryota"/>
</dbReference>
<gene>
    <name evidence="8" type="primary">KNAG0H01910</name>
    <name evidence="8" type="ordered locus">KNAG_0H01910</name>
</gene>
<dbReference type="AlphaFoldDB" id="J7R9R4"/>
<reference evidence="8 9" key="1">
    <citation type="journal article" date="2011" name="Proc. Natl. Acad. Sci. U.S.A.">
        <title>Evolutionary erosion of yeast sex chromosomes by mating-type switching accidents.</title>
        <authorList>
            <person name="Gordon J.L."/>
            <person name="Armisen D."/>
            <person name="Proux-Wera E."/>
            <person name="Oheigeartaigh S.S."/>
            <person name="Byrne K.P."/>
            <person name="Wolfe K.H."/>
        </authorList>
    </citation>
    <scope>NUCLEOTIDE SEQUENCE [LARGE SCALE GENOMIC DNA]</scope>
    <source>
        <strain evidence="9">ATCC MYA-139 / BCRC 22969 / CBS 8797 / CCRC 22969 / KCTC 17520 / NBRC 10181 / NCYC 3082</strain>
    </source>
</reference>
<keyword evidence="4" id="KW-0808">Transferase</keyword>
<dbReference type="GO" id="GO:0005794">
    <property type="term" value="C:Golgi apparatus"/>
    <property type="evidence" value="ECO:0007669"/>
    <property type="project" value="TreeGrafter"/>
</dbReference>
<dbReference type="SUPFAM" id="SSF53448">
    <property type="entry name" value="Nucleotide-diphospho-sugar transferases"/>
    <property type="match status" value="1"/>
</dbReference>
<dbReference type="EMBL" id="HE978321">
    <property type="protein sequence ID" value="CCK71605.1"/>
    <property type="molecule type" value="Genomic_DNA"/>
</dbReference>
<dbReference type="PANTHER" id="PTHR31121">
    <property type="entry name" value="ALPHA-1,2 MANNOSYLTRANSFERASE KTR1"/>
    <property type="match status" value="1"/>
</dbReference>
<keyword evidence="9" id="KW-1185">Reference proteome</keyword>
<dbReference type="RefSeq" id="XP_022465850.1">
    <property type="nucleotide sequence ID" value="XM_022609456.1"/>
</dbReference>
<dbReference type="OrthoDB" id="439943at2759"/>
<feature type="active site" description="Nucleophile" evidence="6">
    <location>
        <position position="356"/>
    </location>
</feature>
<keyword evidence="7" id="KW-1133">Transmembrane helix</keyword>
<dbReference type="KEGG" id="kng:KNAG_0H01910"/>
<keyword evidence="3" id="KW-0328">Glycosyltransferase</keyword>
<dbReference type="PANTHER" id="PTHR31121:SF2">
    <property type="entry name" value="MANNOSYLTRANSFERASE KTR5-RELATED"/>
    <property type="match status" value="1"/>
</dbReference>
<evidence type="ECO:0000256" key="7">
    <source>
        <dbReference type="SAM" id="Phobius"/>
    </source>
</evidence>
<evidence type="ECO:0000313" key="9">
    <source>
        <dbReference type="Proteomes" id="UP000006310"/>
    </source>
</evidence>
<protein>
    <recommendedName>
        <fullName evidence="10">Mannosyltransferase</fullName>
    </recommendedName>
</protein>
<evidence type="ECO:0000256" key="5">
    <source>
        <dbReference type="ARBA" id="ARBA00022968"/>
    </source>
</evidence>
<evidence type="ECO:0000256" key="4">
    <source>
        <dbReference type="ARBA" id="ARBA00022679"/>
    </source>
</evidence>
<evidence type="ECO:0000256" key="1">
    <source>
        <dbReference type="ARBA" id="ARBA00004606"/>
    </source>
</evidence>